<accession>A0A9D4K010</accession>
<evidence type="ECO:0000313" key="2">
    <source>
        <dbReference type="Proteomes" id="UP000828390"/>
    </source>
</evidence>
<reference evidence="1" key="2">
    <citation type="submission" date="2020-11" db="EMBL/GenBank/DDBJ databases">
        <authorList>
            <person name="McCartney M.A."/>
            <person name="Auch B."/>
            <person name="Kono T."/>
            <person name="Mallez S."/>
            <person name="Becker A."/>
            <person name="Gohl D.M."/>
            <person name="Silverstein K.A.T."/>
            <person name="Koren S."/>
            <person name="Bechman K.B."/>
            <person name="Herman A."/>
            <person name="Abrahante J.E."/>
            <person name="Garbe J."/>
        </authorList>
    </citation>
    <scope>NUCLEOTIDE SEQUENCE</scope>
    <source>
        <strain evidence="1">Duluth1</strain>
        <tissue evidence="1">Whole animal</tissue>
    </source>
</reference>
<dbReference type="EMBL" id="JAIWYP010000004">
    <property type="protein sequence ID" value="KAH3831140.1"/>
    <property type="molecule type" value="Genomic_DNA"/>
</dbReference>
<name>A0A9D4K010_DREPO</name>
<reference evidence="1" key="1">
    <citation type="journal article" date="2019" name="bioRxiv">
        <title>The Genome of the Zebra Mussel, Dreissena polymorpha: A Resource for Invasive Species Research.</title>
        <authorList>
            <person name="McCartney M.A."/>
            <person name="Auch B."/>
            <person name="Kono T."/>
            <person name="Mallez S."/>
            <person name="Zhang Y."/>
            <person name="Obille A."/>
            <person name="Becker A."/>
            <person name="Abrahante J.E."/>
            <person name="Garbe J."/>
            <person name="Badalamenti J.P."/>
            <person name="Herman A."/>
            <person name="Mangelson H."/>
            <person name="Liachko I."/>
            <person name="Sullivan S."/>
            <person name="Sone E.D."/>
            <person name="Koren S."/>
            <person name="Silverstein K.A.T."/>
            <person name="Beckman K.B."/>
            <person name="Gohl D.M."/>
        </authorList>
    </citation>
    <scope>NUCLEOTIDE SEQUENCE</scope>
    <source>
        <strain evidence="1">Duluth1</strain>
        <tissue evidence="1">Whole animal</tissue>
    </source>
</reference>
<proteinExistence type="predicted"/>
<dbReference type="AlphaFoldDB" id="A0A9D4K010"/>
<gene>
    <name evidence="1" type="ORF">DPMN_104402</name>
</gene>
<dbReference type="Proteomes" id="UP000828390">
    <property type="component" value="Unassembled WGS sequence"/>
</dbReference>
<evidence type="ECO:0000313" key="1">
    <source>
        <dbReference type="EMBL" id="KAH3831140.1"/>
    </source>
</evidence>
<comment type="caution">
    <text evidence="1">The sequence shown here is derived from an EMBL/GenBank/DDBJ whole genome shotgun (WGS) entry which is preliminary data.</text>
</comment>
<protein>
    <submittedName>
        <fullName evidence="1">Uncharacterized protein</fullName>
    </submittedName>
</protein>
<keyword evidence="2" id="KW-1185">Reference proteome</keyword>
<sequence length="74" mass="8315">MYVAFYHRCRPRGRRSSSCDRTSGTIGDRPLPGGTRVYEVLGARPVLEARVRDGTRRALLGRFLCSETQDEQGT</sequence>
<organism evidence="1 2">
    <name type="scientific">Dreissena polymorpha</name>
    <name type="common">Zebra mussel</name>
    <name type="synonym">Mytilus polymorpha</name>
    <dbReference type="NCBI Taxonomy" id="45954"/>
    <lineage>
        <taxon>Eukaryota</taxon>
        <taxon>Metazoa</taxon>
        <taxon>Spiralia</taxon>
        <taxon>Lophotrochozoa</taxon>
        <taxon>Mollusca</taxon>
        <taxon>Bivalvia</taxon>
        <taxon>Autobranchia</taxon>
        <taxon>Heteroconchia</taxon>
        <taxon>Euheterodonta</taxon>
        <taxon>Imparidentia</taxon>
        <taxon>Neoheterodontei</taxon>
        <taxon>Myida</taxon>
        <taxon>Dreissenoidea</taxon>
        <taxon>Dreissenidae</taxon>
        <taxon>Dreissena</taxon>
    </lineage>
</organism>